<comment type="caution">
    <text evidence="2">The sequence shown here is derived from an EMBL/GenBank/DDBJ whole genome shotgun (WGS) entry which is preliminary data.</text>
</comment>
<evidence type="ECO:0000313" key="3">
    <source>
        <dbReference type="Proteomes" id="UP000266723"/>
    </source>
</evidence>
<keyword evidence="3" id="KW-1185">Reference proteome</keyword>
<proteinExistence type="predicted"/>
<name>A0ABQ7DJW1_BRACR</name>
<feature type="region of interest" description="Disordered" evidence="1">
    <location>
        <begin position="1"/>
        <end position="25"/>
    </location>
</feature>
<accession>A0ABQ7DJW1</accession>
<dbReference type="Proteomes" id="UP000266723">
    <property type="component" value="Unassembled WGS sequence"/>
</dbReference>
<sequence length="84" mass="9422">MIEELRNRASVLSTKSGKPRGSPVAVASSLRSRLSTRESRFLHILDRTDVEAACFVGSKDRTLPRTSSGRLLIESVETRWTDIY</sequence>
<reference evidence="2 3" key="1">
    <citation type="journal article" date="2020" name="BMC Genomics">
        <title>Intraspecific diversification of the crop wild relative Brassica cretica Lam. using demographic model selection.</title>
        <authorList>
            <person name="Kioukis A."/>
            <person name="Michalopoulou V.A."/>
            <person name="Briers L."/>
            <person name="Pirintsos S."/>
            <person name="Studholme D.J."/>
            <person name="Pavlidis P."/>
            <person name="Sarris P.F."/>
        </authorList>
    </citation>
    <scope>NUCLEOTIDE SEQUENCE [LARGE SCALE GENOMIC DNA]</scope>
    <source>
        <strain evidence="3">cv. PFS-1207/04</strain>
    </source>
</reference>
<organism evidence="2 3">
    <name type="scientific">Brassica cretica</name>
    <name type="common">Mustard</name>
    <dbReference type="NCBI Taxonomy" id="69181"/>
    <lineage>
        <taxon>Eukaryota</taxon>
        <taxon>Viridiplantae</taxon>
        <taxon>Streptophyta</taxon>
        <taxon>Embryophyta</taxon>
        <taxon>Tracheophyta</taxon>
        <taxon>Spermatophyta</taxon>
        <taxon>Magnoliopsida</taxon>
        <taxon>eudicotyledons</taxon>
        <taxon>Gunneridae</taxon>
        <taxon>Pentapetalae</taxon>
        <taxon>rosids</taxon>
        <taxon>malvids</taxon>
        <taxon>Brassicales</taxon>
        <taxon>Brassicaceae</taxon>
        <taxon>Brassiceae</taxon>
        <taxon>Brassica</taxon>
    </lineage>
</organism>
<dbReference type="EMBL" id="QGKV02000649">
    <property type="protein sequence ID" value="KAF3577944.1"/>
    <property type="molecule type" value="Genomic_DNA"/>
</dbReference>
<gene>
    <name evidence="2" type="ORF">DY000_02034759</name>
</gene>
<protein>
    <submittedName>
        <fullName evidence="2">Uncharacterized protein</fullName>
    </submittedName>
</protein>
<evidence type="ECO:0000256" key="1">
    <source>
        <dbReference type="SAM" id="MobiDB-lite"/>
    </source>
</evidence>
<evidence type="ECO:0000313" key="2">
    <source>
        <dbReference type="EMBL" id="KAF3577944.1"/>
    </source>
</evidence>